<evidence type="ECO:0000256" key="6">
    <source>
        <dbReference type="ARBA" id="ARBA00022622"/>
    </source>
</evidence>
<evidence type="ECO:0000313" key="14">
    <source>
        <dbReference type="Ensembl" id="ENSECRP00000021097.1"/>
    </source>
</evidence>
<dbReference type="Gene3D" id="3.10.200.10">
    <property type="entry name" value="Alpha carbonic anhydrase"/>
    <property type="match status" value="1"/>
</dbReference>
<comment type="subunit">
    <text evidence="3">Interacts with SLC4A4.</text>
</comment>
<comment type="function">
    <text evidence="10">Catalyzes the reversible hydration of carbon dioxide into bicarbonate and protons and thus is essential to maintaining intracellular and extracellular pH. May stimulate the sodium/bicarbonate transporter activity of SLC4A4 that acts in pH homeostasis. It is essential for acid overload removal from the retina and retina epithelium, and acid release in the choriocapillaris in the choroid.</text>
</comment>
<dbReference type="Pfam" id="PF00194">
    <property type="entry name" value="Carb_anhydrase"/>
    <property type="match status" value="1"/>
</dbReference>
<keyword evidence="5" id="KW-1003">Cell membrane</keyword>
<feature type="domain" description="Alpha-carbonic anhydrase" evidence="13">
    <location>
        <begin position="39"/>
        <end position="224"/>
    </location>
</feature>
<keyword evidence="6" id="KW-0336">GPI-anchor</keyword>
<dbReference type="GeneTree" id="ENSGT00940000155690"/>
<evidence type="ECO:0000256" key="8">
    <source>
        <dbReference type="ARBA" id="ARBA00032271"/>
    </source>
</evidence>
<dbReference type="PANTHER" id="PTHR18952:SF95">
    <property type="entry name" value="CARBONIC ANHYDRASE 4"/>
    <property type="match status" value="1"/>
</dbReference>
<accession>A0A8C4SSV8</accession>
<comment type="subcellular location">
    <subcellularLocation>
        <location evidence="1">Cell membrane</location>
        <topology evidence="1">Lipid-anchor</topology>
        <topology evidence="1">GPI-anchor</topology>
    </subcellularLocation>
</comment>
<dbReference type="AlphaFoldDB" id="A0A8C4SSV8"/>
<proteinExistence type="inferred from homology"/>
<dbReference type="PROSITE" id="PS51144">
    <property type="entry name" value="ALPHA_CA_2"/>
    <property type="match status" value="1"/>
</dbReference>
<evidence type="ECO:0000313" key="15">
    <source>
        <dbReference type="Proteomes" id="UP000694620"/>
    </source>
</evidence>
<feature type="chain" id="PRO_5034630615" description="Carbonic anhydrase 4" evidence="12">
    <location>
        <begin position="20"/>
        <end position="224"/>
    </location>
</feature>
<keyword evidence="6" id="KW-0472">Membrane</keyword>
<comment type="similarity">
    <text evidence="2">Belongs to the alpha-carbonic anhydrase family.</text>
</comment>
<reference evidence="14" key="3">
    <citation type="submission" date="2025-09" db="UniProtKB">
        <authorList>
            <consortium name="Ensembl"/>
        </authorList>
    </citation>
    <scope>IDENTIFICATION</scope>
</reference>
<dbReference type="GO" id="GO:0008270">
    <property type="term" value="F:zinc ion binding"/>
    <property type="evidence" value="ECO:0007669"/>
    <property type="project" value="InterPro"/>
</dbReference>
<sequence length="224" mass="24093">MNKILVTFFLIMTPCLVQTTDSSASRQGGGAIVRSTAGADWCYIAETSGSCTEPPLWSSMANSKCGGKAQSPVNIVRNVAVLDYSLKKFMFEGYDNVITADVMNNGYTVEVSLAQSAAKISGGKLTGKYKALQFHLHWGKAGENGSEHQIDSKQMPVELHIVHMKDSFASITDALKEKDGIAVLGFFFEVSKEDNSKYTPLIDVLSQVATPEGAGEAGAGMYNF</sequence>
<evidence type="ECO:0000256" key="7">
    <source>
        <dbReference type="ARBA" id="ARBA00023288"/>
    </source>
</evidence>
<dbReference type="Proteomes" id="UP000694620">
    <property type="component" value="Chromosome 8"/>
</dbReference>
<protein>
    <recommendedName>
        <fullName evidence="4">Carbonic anhydrase 4</fullName>
    </recommendedName>
    <alternativeName>
        <fullName evidence="9">Carbonate dehydratase IV</fullName>
    </alternativeName>
    <alternativeName>
        <fullName evidence="8">Carbonic anhydrase IV</fullName>
    </alternativeName>
</protein>
<keyword evidence="12" id="KW-0732">Signal</keyword>
<dbReference type="InterPro" id="IPR001148">
    <property type="entry name" value="CA_dom"/>
</dbReference>
<evidence type="ECO:0000259" key="13">
    <source>
        <dbReference type="PROSITE" id="PS51144"/>
    </source>
</evidence>
<keyword evidence="6" id="KW-0325">Glycoprotein</keyword>
<dbReference type="GO" id="GO:0005886">
    <property type="term" value="C:plasma membrane"/>
    <property type="evidence" value="ECO:0007669"/>
    <property type="project" value="UniProtKB-SubCell"/>
</dbReference>
<dbReference type="SUPFAM" id="SSF51069">
    <property type="entry name" value="Carbonic anhydrase"/>
    <property type="match status" value="1"/>
</dbReference>
<name>A0A8C4SSV8_ERPCA</name>
<organism evidence="14 15">
    <name type="scientific">Erpetoichthys calabaricus</name>
    <name type="common">Rope fish</name>
    <name type="synonym">Calamoichthys calabaricus</name>
    <dbReference type="NCBI Taxonomy" id="27687"/>
    <lineage>
        <taxon>Eukaryota</taxon>
        <taxon>Metazoa</taxon>
        <taxon>Chordata</taxon>
        <taxon>Craniata</taxon>
        <taxon>Vertebrata</taxon>
        <taxon>Euteleostomi</taxon>
        <taxon>Actinopterygii</taxon>
        <taxon>Polypteriformes</taxon>
        <taxon>Polypteridae</taxon>
        <taxon>Erpetoichthys</taxon>
    </lineage>
</organism>
<evidence type="ECO:0000256" key="11">
    <source>
        <dbReference type="ARBA" id="ARBA00049061"/>
    </source>
</evidence>
<evidence type="ECO:0000256" key="12">
    <source>
        <dbReference type="SAM" id="SignalP"/>
    </source>
</evidence>
<comment type="catalytic activity">
    <reaction evidence="11">
        <text>hydrogencarbonate + H(+) = CO2 + H2O</text>
        <dbReference type="Rhea" id="RHEA:10748"/>
        <dbReference type="ChEBI" id="CHEBI:15377"/>
        <dbReference type="ChEBI" id="CHEBI:15378"/>
        <dbReference type="ChEBI" id="CHEBI:16526"/>
        <dbReference type="ChEBI" id="CHEBI:17544"/>
        <dbReference type="EC" id="4.2.1.1"/>
    </reaction>
    <physiologicalReaction direction="left-to-right" evidence="11">
        <dbReference type="Rhea" id="RHEA:10749"/>
    </physiologicalReaction>
    <physiologicalReaction direction="right-to-left" evidence="11">
        <dbReference type="Rhea" id="RHEA:10750"/>
    </physiologicalReaction>
</comment>
<dbReference type="Ensembl" id="ENSECRT00000021553.1">
    <property type="protein sequence ID" value="ENSECRP00000021097.1"/>
    <property type="gene ID" value="ENSECRG00000014210.1"/>
</dbReference>
<evidence type="ECO:0000256" key="5">
    <source>
        <dbReference type="ARBA" id="ARBA00022475"/>
    </source>
</evidence>
<dbReference type="GO" id="GO:0004089">
    <property type="term" value="F:carbonate dehydratase activity"/>
    <property type="evidence" value="ECO:0007669"/>
    <property type="project" value="UniProtKB-EC"/>
</dbReference>
<reference evidence="14" key="1">
    <citation type="submission" date="2021-06" db="EMBL/GenBank/DDBJ databases">
        <authorList>
            <consortium name="Wellcome Sanger Institute Data Sharing"/>
        </authorList>
    </citation>
    <scope>NUCLEOTIDE SEQUENCE [LARGE SCALE GENOMIC DNA]</scope>
</reference>
<evidence type="ECO:0000256" key="10">
    <source>
        <dbReference type="ARBA" id="ARBA00045603"/>
    </source>
</evidence>
<evidence type="ECO:0000256" key="1">
    <source>
        <dbReference type="ARBA" id="ARBA00004609"/>
    </source>
</evidence>
<keyword evidence="15" id="KW-1185">Reference proteome</keyword>
<dbReference type="InterPro" id="IPR023561">
    <property type="entry name" value="Carbonic_anhydrase_a-class"/>
</dbReference>
<evidence type="ECO:0000256" key="3">
    <source>
        <dbReference type="ARBA" id="ARBA00011736"/>
    </source>
</evidence>
<evidence type="ECO:0000256" key="4">
    <source>
        <dbReference type="ARBA" id="ARBA00014205"/>
    </source>
</evidence>
<dbReference type="GO" id="GO:0098552">
    <property type="term" value="C:side of membrane"/>
    <property type="evidence" value="ECO:0007669"/>
    <property type="project" value="UniProtKB-KW"/>
</dbReference>
<keyword evidence="7" id="KW-0449">Lipoprotein</keyword>
<dbReference type="SMART" id="SM01057">
    <property type="entry name" value="Carb_anhydrase"/>
    <property type="match status" value="1"/>
</dbReference>
<evidence type="ECO:0000256" key="9">
    <source>
        <dbReference type="ARBA" id="ARBA00032355"/>
    </source>
</evidence>
<evidence type="ECO:0000256" key="2">
    <source>
        <dbReference type="ARBA" id="ARBA00010718"/>
    </source>
</evidence>
<feature type="signal peptide" evidence="12">
    <location>
        <begin position="1"/>
        <end position="19"/>
    </location>
</feature>
<reference evidence="14" key="2">
    <citation type="submission" date="2025-08" db="UniProtKB">
        <authorList>
            <consortium name="Ensembl"/>
        </authorList>
    </citation>
    <scope>IDENTIFICATION</scope>
</reference>
<dbReference type="PANTHER" id="PTHR18952">
    <property type="entry name" value="CARBONIC ANHYDRASE"/>
    <property type="match status" value="1"/>
</dbReference>
<dbReference type="InterPro" id="IPR036398">
    <property type="entry name" value="CA_dom_sf"/>
</dbReference>